<protein>
    <submittedName>
        <fullName evidence="3">Putative two-component response regulator</fullName>
    </submittedName>
</protein>
<dbReference type="SUPFAM" id="SSF52172">
    <property type="entry name" value="CheY-like"/>
    <property type="match status" value="1"/>
</dbReference>
<dbReference type="InterPro" id="IPR051015">
    <property type="entry name" value="EvgA-like"/>
</dbReference>
<evidence type="ECO:0000313" key="3">
    <source>
        <dbReference type="EMBL" id="GAB95773.1"/>
    </source>
</evidence>
<dbReference type="GO" id="GO:0000160">
    <property type="term" value="P:phosphorelay signal transduction system"/>
    <property type="evidence" value="ECO:0007669"/>
    <property type="project" value="InterPro"/>
</dbReference>
<proteinExistence type="predicted"/>
<comment type="caution">
    <text evidence="3">The sequence shown here is derived from an EMBL/GenBank/DDBJ whole genome shotgun (WGS) entry which is preliminary data.</text>
</comment>
<evidence type="ECO:0000256" key="1">
    <source>
        <dbReference type="PROSITE-ProRule" id="PRU00169"/>
    </source>
</evidence>
<dbReference type="AlphaFoldDB" id="K6VHU0"/>
<dbReference type="PANTHER" id="PTHR45566:SF2">
    <property type="entry name" value="NARL SUBFAMILY"/>
    <property type="match status" value="1"/>
</dbReference>
<dbReference type="STRING" id="1184609.KILIM_026_00440"/>
<feature type="modified residue" description="4-aspartylphosphate" evidence="1">
    <location>
        <position position="70"/>
    </location>
</feature>
<dbReference type="PANTHER" id="PTHR45566">
    <property type="entry name" value="HTH-TYPE TRANSCRIPTIONAL REGULATOR YHJB-RELATED"/>
    <property type="match status" value="1"/>
</dbReference>
<dbReference type="Gene3D" id="3.40.50.2300">
    <property type="match status" value="1"/>
</dbReference>
<dbReference type="InterPro" id="IPR011006">
    <property type="entry name" value="CheY-like_superfamily"/>
</dbReference>
<reference evidence="3 4" key="1">
    <citation type="submission" date="2012-08" db="EMBL/GenBank/DDBJ databases">
        <title>Whole genome shotgun sequence of Kineosphaera limosa NBRC 100340.</title>
        <authorList>
            <person name="Yoshida I."/>
            <person name="Isaki S."/>
            <person name="Hosoyama A."/>
            <person name="Tsuchikane K."/>
            <person name="Katsumata H."/>
            <person name="Ando Y."/>
            <person name="Ohji S."/>
            <person name="Hamada M."/>
            <person name="Tamura T."/>
            <person name="Yamazoe A."/>
            <person name="Yamazaki S."/>
            <person name="Fujita N."/>
        </authorList>
    </citation>
    <scope>NUCLEOTIDE SEQUENCE [LARGE SCALE GENOMIC DNA]</scope>
    <source>
        <strain evidence="3 4">NBRC 100340</strain>
    </source>
</reference>
<dbReference type="EMBL" id="BAHD01000026">
    <property type="protein sequence ID" value="GAB95773.1"/>
    <property type="molecule type" value="Genomic_DNA"/>
</dbReference>
<keyword evidence="4" id="KW-1185">Reference proteome</keyword>
<gene>
    <name evidence="3" type="ORF">KILIM_026_00440</name>
</gene>
<dbReference type="Pfam" id="PF00072">
    <property type="entry name" value="Response_reg"/>
    <property type="match status" value="1"/>
</dbReference>
<organism evidence="3 4">
    <name type="scientific">Kineosphaera limosa NBRC 100340</name>
    <dbReference type="NCBI Taxonomy" id="1184609"/>
    <lineage>
        <taxon>Bacteria</taxon>
        <taxon>Bacillati</taxon>
        <taxon>Actinomycetota</taxon>
        <taxon>Actinomycetes</taxon>
        <taxon>Micrococcales</taxon>
        <taxon>Dermatophilaceae</taxon>
        <taxon>Kineosphaera</taxon>
    </lineage>
</organism>
<evidence type="ECO:0000313" key="4">
    <source>
        <dbReference type="Proteomes" id="UP000008366"/>
    </source>
</evidence>
<keyword evidence="1" id="KW-0597">Phosphoprotein</keyword>
<dbReference type="PROSITE" id="PS50110">
    <property type="entry name" value="RESPONSE_REGULATORY"/>
    <property type="match status" value="1"/>
</dbReference>
<name>K6VHU0_9MICO</name>
<sequence>MRARMSPSNIMGAASGDLRVVVADDQAAFREVACGVVGEATGLRLVGCVDRVSAVPAVVAAERADALLLDVRMPGEDSLAMAAQLRRARPHLRILLVSADSVEDIPDDVFDLGIGFLAKDELEPDTLLAALHLGQGCPRATGSG</sequence>
<dbReference type="Proteomes" id="UP000008366">
    <property type="component" value="Unassembled WGS sequence"/>
</dbReference>
<dbReference type="InterPro" id="IPR001789">
    <property type="entry name" value="Sig_transdc_resp-reg_receiver"/>
</dbReference>
<evidence type="ECO:0000259" key="2">
    <source>
        <dbReference type="PROSITE" id="PS50110"/>
    </source>
</evidence>
<feature type="domain" description="Response regulatory" evidence="2">
    <location>
        <begin position="19"/>
        <end position="134"/>
    </location>
</feature>
<accession>K6VHU0</accession>
<dbReference type="SMART" id="SM00448">
    <property type="entry name" value="REC"/>
    <property type="match status" value="1"/>
</dbReference>